<organism evidence="3 4">
    <name type="scientific">Phaedon cochleariae</name>
    <name type="common">Mustard beetle</name>
    <dbReference type="NCBI Taxonomy" id="80249"/>
    <lineage>
        <taxon>Eukaryota</taxon>
        <taxon>Metazoa</taxon>
        <taxon>Ecdysozoa</taxon>
        <taxon>Arthropoda</taxon>
        <taxon>Hexapoda</taxon>
        <taxon>Insecta</taxon>
        <taxon>Pterygota</taxon>
        <taxon>Neoptera</taxon>
        <taxon>Endopterygota</taxon>
        <taxon>Coleoptera</taxon>
        <taxon>Polyphaga</taxon>
        <taxon>Cucujiformia</taxon>
        <taxon>Chrysomeloidea</taxon>
        <taxon>Chrysomelidae</taxon>
        <taxon>Chrysomelinae</taxon>
        <taxon>Chrysomelini</taxon>
        <taxon>Phaedon</taxon>
    </lineage>
</organism>
<reference evidence="3" key="1">
    <citation type="submission" date="2022-01" db="EMBL/GenBank/DDBJ databases">
        <authorList>
            <person name="King R."/>
        </authorList>
    </citation>
    <scope>NUCLEOTIDE SEQUENCE</scope>
</reference>
<dbReference type="GO" id="GO:0016491">
    <property type="term" value="F:oxidoreductase activity"/>
    <property type="evidence" value="ECO:0007669"/>
    <property type="project" value="UniProtKB-KW"/>
</dbReference>
<dbReference type="AlphaFoldDB" id="A0A9N9X628"/>
<dbReference type="Proteomes" id="UP001153737">
    <property type="component" value="Chromosome 4"/>
</dbReference>
<evidence type="ECO:0000313" key="3">
    <source>
        <dbReference type="EMBL" id="CAG9821239.1"/>
    </source>
</evidence>
<dbReference type="Gene3D" id="3.30.1370.60">
    <property type="entry name" value="Hypothetical oxidoreductase yiak, domain 2"/>
    <property type="match status" value="1"/>
</dbReference>
<keyword evidence="2" id="KW-0560">Oxidoreductase</keyword>
<dbReference type="PANTHER" id="PTHR11091">
    <property type="entry name" value="OXIDOREDUCTASE-RELATED"/>
    <property type="match status" value="1"/>
</dbReference>
<dbReference type="OrthoDB" id="7881616at2759"/>
<evidence type="ECO:0000256" key="2">
    <source>
        <dbReference type="ARBA" id="ARBA00023002"/>
    </source>
</evidence>
<dbReference type="EMBL" id="OU896710">
    <property type="protein sequence ID" value="CAG9821239.1"/>
    <property type="molecule type" value="Genomic_DNA"/>
</dbReference>
<dbReference type="SUPFAM" id="SSF89733">
    <property type="entry name" value="L-sulfolactate dehydrogenase-like"/>
    <property type="match status" value="1"/>
</dbReference>
<dbReference type="Gene3D" id="1.10.1530.10">
    <property type="match status" value="1"/>
</dbReference>
<sequence length="385" mass="41839">MLYHRFQTTFQSLIRSKRRNFSKCKNSSESAEKIAPLCEVERFITECMVSVGVEEPKANIFAHSLVQADSRGIHSHGLNRLENYVKDVKDKLCDANAQPTITKEAASTALVSGHNGLGAVVGKFCMDLAIDKASKTGVGLVAANGSNHFGVNLQYSMQAMEKGFIGMCFTNTSPVMVPTGAKKVALGTNPLSLAAPGECGDSFVADFATTAVSLGKIEIHKRDNKKIPEGWALNDQGKQETDPAIALKAKKLMPLGATSSYKGTGLALIVEIFCGLLADAKYGPNVRFWGQMPPEEANLGQSFLAINPENFAPGFGHRLSDLLNYIRKLEPADPKHPVMVPGDPEKLHMKIIEEQGGIIYPKSIMDVVEKLSKELCVQIIEYKTK</sequence>
<dbReference type="InterPro" id="IPR043144">
    <property type="entry name" value="Mal/L-sulf/L-lact_DH-like_ah"/>
</dbReference>
<evidence type="ECO:0008006" key="5">
    <source>
        <dbReference type="Google" id="ProtNLM"/>
    </source>
</evidence>
<accession>A0A9N9X628</accession>
<dbReference type="Pfam" id="PF02615">
    <property type="entry name" value="Ldh_2"/>
    <property type="match status" value="1"/>
</dbReference>
<dbReference type="PANTHER" id="PTHR11091:SF0">
    <property type="entry name" value="MALATE DEHYDROGENASE"/>
    <property type="match status" value="1"/>
</dbReference>
<evidence type="ECO:0000256" key="1">
    <source>
        <dbReference type="ARBA" id="ARBA00006056"/>
    </source>
</evidence>
<dbReference type="InterPro" id="IPR003767">
    <property type="entry name" value="Malate/L-lactate_DH-like"/>
</dbReference>
<name>A0A9N9X628_PHACE</name>
<reference evidence="3" key="2">
    <citation type="submission" date="2022-10" db="EMBL/GenBank/DDBJ databases">
        <authorList>
            <consortium name="ENA_rothamsted_submissions"/>
            <consortium name="culmorum"/>
            <person name="King R."/>
        </authorList>
    </citation>
    <scope>NUCLEOTIDE SEQUENCE</scope>
</reference>
<dbReference type="InterPro" id="IPR043143">
    <property type="entry name" value="Mal/L-sulf/L-lact_DH-like_NADP"/>
</dbReference>
<comment type="similarity">
    <text evidence="1">Belongs to the LDH2/MDH2 oxidoreductase family.</text>
</comment>
<evidence type="ECO:0000313" key="4">
    <source>
        <dbReference type="Proteomes" id="UP001153737"/>
    </source>
</evidence>
<keyword evidence="4" id="KW-1185">Reference proteome</keyword>
<dbReference type="InterPro" id="IPR036111">
    <property type="entry name" value="Mal/L-sulfo/L-lacto_DH-like_sf"/>
</dbReference>
<protein>
    <recommendedName>
        <fullName evidence="5">Malate dehydrogenase</fullName>
    </recommendedName>
</protein>
<gene>
    <name evidence="3" type="ORF">PHAECO_LOCUS8494</name>
</gene>
<proteinExistence type="inferred from homology"/>